<feature type="region of interest" description="Disordered" evidence="1">
    <location>
        <begin position="51"/>
        <end position="70"/>
    </location>
</feature>
<organism evidence="2 3">
    <name type="scientific">Clunio marinus</name>
    <dbReference type="NCBI Taxonomy" id="568069"/>
    <lineage>
        <taxon>Eukaryota</taxon>
        <taxon>Metazoa</taxon>
        <taxon>Ecdysozoa</taxon>
        <taxon>Arthropoda</taxon>
        <taxon>Hexapoda</taxon>
        <taxon>Insecta</taxon>
        <taxon>Pterygota</taxon>
        <taxon>Neoptera</taxon>
        <taxon>Endopterygota</taxon>
        <taxon>Diptera</taxon>
        <taxon>Nematocera</taxon>
        <taxon>Chironomoidea</taxon>
        <taxon>Chironomidae</taxon>
        <taxon>Clunio</taxon>
    </lineage>
</organism>
<accession>A0A1J1I5T4</accession>
<evidence type="ECO:0000313" key="2">
    <source>
        <dbReference type="EMBL" id="CRK94302.1"/>
    </source>
</evidence>
<keyword evidence="3" id="KW-1185">Reference proteome</keyword>
<dbReference type="EMBL" id="CVRI01000038">
    <property type="protein sequence ID" value="CRK94302.1"/>
    <property type="molecule type" value="Genomic_DNA"/>
</dbReference>
<dbReference type="Proteomes" id="UP000183832">
    <property type="component" value="Unassembled WGS sequence"/>
</dbReference>
<evidence type="ECO:0000313" key="3">
    <source>
        <dbReference type="Proteomes" id="UP000183832"/>
    </source>
</evidence>
<sequence length="87" mass="10015">MMGARRLEYNSVRNGQMDSTKHDLINIIRSDSLIESYLQFHISHYVQSKAEAVKESSSKGNKKERKSESCHTYRALHSTCELNLKAK</sequence>
<protein>
    <submittedName>
        <fullName evidence="2">CLUMA_CG007817, isoform A</fullName>
    </submittedName>
</protein>
<dbReference type="AlphaFoldDB" id="A0A1J1I5T4"/>
<proteinExistence type="predicted"/>
<reference evidence="2 3" key="1">
    <citation type="submission" date="2015-04" db="EMBL/GenBank/DDBJ databases">
        <authorList>
            <person name="Syromyatnikov M.Y."/>
            <person name="Popov V.N."/>
        </authorList>
    </citation>
    <scope>NUCLEOTIDE SEQUENCE [LARGE SCALE GENOMIC DNA]</scope>
</reference>
<gene>
    <name evidence="2" type="ORF">CLUMA_CG007817</name>
</gene>
<name>A0A1J1I5T4_9DIPT</name>
<evidence type="ECO:0000256" key="1">
    <source>
        <dbReference type="SAM" id="MobiDB-lite"/>
    </source>
</evidence>